<dbReference type="AlphaFoldDB" id="F9XRY4"/>
<dbReference type="KEGG" id="ztr:MYCGRDRAFT_97977"/>
<reference evidence="1 2" key="1">
    <citation type="journal article" date="2011" name="PLoS Genet.">
        <title>Finished genome of the fungal wheat pathogen Mycosphaerella graminicola reveals dispensome structure, chromosome plasticity, and stealth pathogenesis.</title>
        <authorList>
            <person name="Goodwin S.B."/>
            <person name="Ben M'barek S."/>
            <person name="Dhillon B."/>
            <person name="Wittenberg A.H.J."/>
            <person name="Crane C.F."/>
            <person name="Hane J.K."/>
            <person name="Foster A.J."/>
            <person name="Van der Lee T.A.J."/>
            <person name="Grimwood J."/>
            <person name="Aerts A."/>
            <person name="Antoniw J."/>
            <person name="Bailey A."/>
            <person name="Bluhm B."/>
            <person name="Bowler J."/>
            <person name="Bristow J."/>
            <person name="van der Burgt A."/>
            <person name="Canto-Canche B."/>
            <person name="Churchill A.C.L."/>
            <person name="Conde-Ferraez L."/>
            <person name="Cools H.J."/>
            <person name="Coutinho P.M."/>
            <person name="Csukai M."/>
            <person name="Dehal P."/>
            <person name="De Wit P."/>
            <person name="Donzelli B."/>
            <person name="van de Geest H.C."/>
            <person name="van Ham R.C.H.J."/>
            <person name="Hammond-Kosack K.E."/>
            <person name="Henrissat B."/>
            <person name="Kilian A."/>
            <person name="Kobayashi A.K."/>
            <person name="Koopmann E."/>
            <person name="Kourmpetis Y."/>
            <person name="Kuzniar A."/>
            <person name="Lindquist E."/>
            <person name="Lombard V."/>
            <person name="Maliepaard C."/>
            <person name="Martins N."/>
            <person name="Mehrabi R."/>
            <person name="Nap J.P.H."/>
            <person name="Ponomarenko A."/>
            <person name="Rudd J.J."/>
            <person name="Salamov A."/>
            <person name="Schmutz J."/>
            <person name="Schouten H.J."/>
            <person name="Shapiro H."/>
            <person name="Stergiopoulos I."/>
            <person name="Torriani S.F.F."/>
            <person name="Tu H."/>
            <person name="de Vries R.P."/>
            <person name="Waalwijk C."/>
            <person name="Ware S.B."/>
            <person name="Wiebenga A."/>
            <person name="Zwiers L.-H."/>
            <person name="Oliver R.P."/>
            <person name="Grigoriev I.V."/>
            <person name="Kema G.H.J."/>
        </authorList>
    </citation>
    <scope>NUCLEOTIDE SEQUENCE [LARGE SCALE GENOMIC DNA]</scope>
    <source>
        <strain evidence="2">CBS 115943 / IPO323</strain>
    </source>
</reference>
<evidence type="ECO:0000313" key="1">
    <source>
        <dbReference type="EMBL" id="EGP81999.1"/>
    </source>
</evidence>
<dbReference type="RefSeq" id="XP_003847023.1">
    <property type="nucleotide sequence ID" value="XM_003846975.1"/>
</dbReference>
<organism evidence="1 2">
    <name type="scientific">Zymoseptoria tritici (strain CBS 115943 / IPO323)</name>
    <name type="common">Speckled leaf blotch fungus</name>
    <name type="synonym">Septoria tritici</name>
    <dbReference type="NCBI Taxonomy" id="336722"/>
    <lineage>
        <taxon>Eukaryota</taxon>
        <taxon>Fungi</taxon>
        <taxon>Dikarya</taxon>
        <taxon>Ascomycota</taxon>
        <taxon>Pezizomycotina</taxon>
        <taxon>Dothideomycetes</taxon>
        <taxon>Dothideomycetidae</taxon>
        <taxon>Mycosphaerellales</taxon>
        <taxon>Mycosphaerellaceae</taxon>
        <taxon>Zymoseptoria</taxon>
    </lineage>
</organism>
<sequence length="162" mass="18134">MLVSADWVTRKWTLAFWCEVKTASDRLAGREGIIGDGETEVGKHDGYFTLYSATQYRESESKGHTAAIHPLEMRDLFSFILQIPGRALRSSAFLGLGDSDGGMRKDEKYFRGVQSWPFYQNTLIVTQSLAANTSAPTPLLHATLLVFKSIAQHRMLLEDVYG</sequence>
<name>F9XRY4_ZYMTI</name>
<keyword evidence="2" id="KW-1185">Reference proteome</keyword>
<dbReference type="EMBL" id="CM001214">
    <property type="protein sequence ID" value="EGP81999.1"/>
    <property type="molecule type" value="Genomic_DNA"/>
</dbReference>
<proteinExistence type="predicted"/>
<evidence type="ECO:0000313" key="2">
    <source>
        <dbReference type="Proteomes" id="UP000008062"/>
    </source>
</evidence>
<gene>
    <name evidence="1" type="ORF">MYCGRDRAFT_97977</name>
</gene>
<protein>
    <submittedName>
        <fullName evidence="1">Uncharacterized protein</fullName>
    </submittedName>
</protein>
<dbReference type="HOGENOM" id="CLU_1636757_0_0_1"/>
<dbReference type="GeneID" id="13399418"/>
<accession>F9XRY4</accession>
<dbReference type="VEuPathDB" id="FungiDB:ZTRI_19.60"/>
<dbReference type="InParanoid" id="F9XRY4"/>
<dbReference type="Proteomes" id="UP000008062">
    <property type="component" value="Chromosome 19"/>
</dbReference>